<dbReference type="AlphaFoldDB" id="A0A518B969"/>
<gene>
    <name evidence="2" type="ORF">Pan216_43930</name>
</gene>
<organism evidence="2 3">
    <name type="scientific">Kolteria novifilia</name>
    <dbReference type="NCBI Taxonomy" id="2527975"/>
    <lineage>
        <taxon>Bacteria</taxon>
        <taxon>Pseudomonadati</taxon>
        <taxon>Planctomycetota</taxon>
        <taxon>Planctomycetia</taxon>
        <taxon>Kolteriales</taxon>
        <taxon>Kolteriaceae</taxon>
        <taxon>Kolteria</taxon>
    </lineage>
</organism>
<accession>A0A518B969</accession>
<keyword evidence="1" id="KW-0175">Coiled coil</keyword>
<evidence type="ECO:0000256" key="1">
    <source>
        <dbReference type="SAM" id="Coils"/>
    </source>
</evidence>
<dbReference type="OrthoDB" id="3540923at2"/>
<proteinExistence type="predicted"/>
<name>A0A518B969_9BACT</name>
<dbReference type="EMBL" id="CP036279">
    <property type="protein sequence ID" value="QDU63513.1"/>
    <property type="molecule type" value="Genomic_DNA"/>
</dbReference>
<reference evidence="2 3" key="1">
    <citation type="submission" date="2019-02" db="EMBL/GenBank/DDBJ databases">
        <title>Deep-cultivation of Planctomycetes and their phenomic and genomic characterization uncovers novel biology.</title>
        <authorList>
            <person name="Wiegand S."/>
            <person name="Jogler M."/>
            <person name="Boedeker C."/>
            <person name="Pinto D."/>
            <person name="Vollmers J."/>
            <person name="Rivas-Marin E."/>
            <person name="Kohn T."/>
            <person name="Peeters S.H."/>
            <person name="Heuer A."/>
            <person name="Rast P."/>
            <person name="Oberbeckmann S."/>
            <person name="Bunk B."/>
            <person name="Jeske O."/>
            <person name="Meyerdierks A."/>
            <person name="Storesund J.E."/>
            <person name="Kallscheuer N."/>
            <person name="Luecker S."/>
            <person name="Lage O.M."/>
            <person name="Pohl T."/>
            <person name="Merkel B.J."/>
            <person name="Hornburger P."/>
            <person name="Mueller R.-W."/>
            <person name="Bruemmer F."/>
            <person name="Labrenz M."/>
            <person name="Spormann A.M."/>
            <person name="Op den Camp H."/>
            <person name="Overmann J."/>
            <person name="Amann R."/>
            <person name="Jetten M.S.M."/>
            <person name="Mascher T."/>
            <person name="Medema M.H."/>
            <person name="Devos D.P."/>
            <person name="Kaster A.-K."/>
            <person name="Ovreas L."/>
            <person name="Rohde M."/>
            <person name="Galperin M.Y."/>
            <person name="Jogler C."/>
        </authorList>
    </citation>
    <scope>NUCLEOTIDE SEQUENCE [LARGE SCALE GENOMIC DNA]</scope>
    <source>
        <strain evidence="2 3">Pan216</strain>
    </source>
</reference>
<evidence type="ECO:0000313" key="2">
    <source>
        <dbReference type="EMBL" id="QDU63513.1"/>
    </source>
</evidence>
<dbReference type="Proteomes" id="UP000317093">
    <property type="component" value="Chromosome"/>
</dbReference>
<dbReference type="KEGG" id="knv:Pan216_43930"/>
<evidence type="ECO:0000313" key="3">
    <source>
        <dbReference type="Proteomes" id="UP000317093"/>
    </source>
</evidence>
<keyword evidence="3" id="KW-1185">Reference proteome</keyword>
<protein>
    <submittedName>
        <fullName evidence="2">Uncharacterized protein</fullName>
    </submittedName>
</protein>
<dbReference type="RefSeq" id="WP_145261039.1">
    <property type="nucleotide sequence ID" value="NZ_CP036279.1"/>
</dbReference>
<feature type="coiled-coil region" evidence="1">
    <location>
        <begin position="26"/>
        <end position="163"/>
    </location>
</feature>
<sequence>MLEEINEQLVKAKERRLAKLRLVDLLACAREDIREQRERCDELRVELDDEKEDVEILEGMTLTSLFQYLAGTRDEQLEKERREYVAAKIKHEEALEAIKESEADRARYESELESFDGADEEYDAALAAKAATLDNANGAANRLEAIGQRSEELEAKKQELVEAAQAGRVALQSLEQVRESLDSARGWGHFDMLGGGMLATMAKHSHLDQARDHVRTAQLHLRRFRRELAHTDHSLQISIEFSGLLQFSDYFFDGLIADWMVQSEISNAASSCEDAVRGVRELLDECRQRLNQCDRELTDQEMKRQRLIEEA</sequence>
<feature type="coiled-coil region" evidence="1">
    <location>
        <begin position="276"/>
        <end position="310"/>
    </location>
</feature>